<dbReference type="AlphaFoldDB" id="A0A0D6ZYS3"/>
<keyword evidence="12" id="KW-0456">Lyase</keyword>
<dbReference type="GO" id="GO:0016787">
    <property type="term" value="F:hydrolase activity"/>
    <property type="evidence" value="ECO:0007669"/>
    <property type="project" value="UniProtKB-KW"/>
</dbReference>
<evidence type="ECO:0000313" key="19">
    <source>
        <dbReference type="EMBL" id="KIY42947.1"/>
    </source>
</evidence>
<dbReference type="InterPro" id="IPR033697">
    <property type="entry name" value="Ribonuclease_T2_eukaryotic"/>
</dbReference>
<dbReference type="PROSITE" id="PS00531">
    <property type="entry name" value="RNASE_T2_2"/>
    <property type="match status" value="1"/>
</dbReference>
<dbReference type="GO" id="GO:0033897">
    <property type="term" value="F:ribonuclease T2 activity"/>
    <property type="evidence" value="ECO:0007669"/>
    <property type="project" value="UniProtKB-EC"/>
</dbReference>
<name>A0A0D6ZYS3_9AGAR</name>
<comment type="function">
    <text evidence="13">Rnase which modulates cell survival under stress conditions. Released from the vacuole to the cytoplasm during stress to promote tRNA and rRNA cleavage and to activate separately a downstream pathway that promotes cell death. Involved in cell size, vacuolar morphology and growth at high temperatures and high salt concentration.</text>
</comment>
<evidence type="ECO:0000256" key="5">
    <source>
        <dbReference type="ARBA" id="ARBA00022490"/>
    </source>
</evidence>
<dbReference type="GO" id="GO:0006401">
    <property type="term" value="P:RNA catabolic process"/>
    <property type="evidence" value="ECO:0007669"/>
    <property type="project" value="TreeGrafter"/>
</dbReference>
<dbReference type="InterPro" id="IPR057328">
    <property type="entry name" value="RNaseT2L_C"/>
</dbReference>
<feature type="domain" description="RNase T2-like C-terminal" evidence="18">
    <location>
        <begin position="295"/>
        <end position="414"/>
    </location>
</feature>
<evidence type="ECO:0000256" key="4">
    <source>
        <dbReference type="ARBA" id="ARBA00012571"/>
    </source>
</evidence>
<dbReference type="Proteomes" id="UP000054144">
    <property type="component" value="Unassembled WGS sequence"/>
</dbReference>
<proteinExistence type="inferred from homology"/>
<keyword evidence="10" id="KW-1015">Disulfide bond</keyword>
<evidence type="ECO:0000256" key="16">
    <source>
        <dbReference type="RuleBase" id="RU004328"/>
    </source>
</evidence>
<dbReference type="OrthoDB" id="435754at2759"/>
<dbReference type="InterPro" id="IPR001568">
    <property type="entry name" value="RNase_T2-like"/>
</dbReference>
<dbReference type="PANTHER" id="PTHR11240">
    <property type="entry name" value="RIBONUCLEASE T2"/>
    <property type="match status" value="1"/>
</dbReference>
<evidence type="ECO:0000256" key="3">
    <source>
        <dbReference type="ARBA" id="ARBA00007469"/>
    </source>
</evidence>
<evidence type="ECO:0000256" key="15">
    <source>
        <dbReference type="PIRSR" id="PIRSR633697-1"/>
    </source>
</evidence>
<organism evidence="19 20">
    <name type="scientific">Fistulina hepatica ATCC 64428</name>
    <dbReference type="NCBI Taxonomy" id="1128425"/>
    <lineage>
        <taxon>Eukaryota</taxon>
        <taxon>Fungi</taxon>
        <taxon>Dikarya</taxon>
        <taxon>Basidiomycota</taxon>
        <taxon>Agaricomycotina</taxon>
        <taxon>Agaricomycetes</taxon>
        <taxon>Agaricomycetidae</taxon>
        <taxon>Agaricales</taxon>
        <taxon>Fistulinaceae</taxon>
        <taxon>Fistulina</taxon>
    </lineage>
</organism>
<dbReference type="Pfam" id="PF00445">
    <property type="entry name" value="Ribonuclease_T2"/>
    <property type="match status" value="1"/>
</dbReference>
<comment type="subcellular location">
    <subcellularLocation>
        <location evidence="2">Cytoplasm</location>
    </subcellularLocation>
    <subcellularLocation>
        <location evidence="1">Vacuole lumen</location>
    </subcellularLocation>
</comment>
<keyword evidence="8 17" id="KW-0732">Signal</keyword>
<reference evidence="19 20" key="1">
    <citation type="journal article" date="2015" name="Fungal Genet. Biol.">
        <title>Evolution of novel wood decay mechanisms in Agaricales revealed by the genome sequences of Fistulina hepatica and Cylindrobasidium torrendii.</title>
        <authorList>
            <person name="Floudas D."/>
            <person name="Held B.W."/>
            <person name="Riley R."/>
            <person name="Nagy L.G."/>
            <person name="Koehler G."/>
            <person name="Ransdell A.S."/>
            <person name="Younus H."/>
            <person name="Chow J."/>
            <person name="Chiniquy J."/>
            <person name="Lipzen A."/>
            <person name="Tritt A."/>
            <person name="Sun H."/>
            <person name="Haridas S."/>
            <person name="LaButti K."/>
            <person name="Ohm R.A."/>
            <person name="Kues U."/>
            <person name="Blanchette R.A."/>
            <person name="Grigoriev I.V."/>
            <person name="Minto R.E."/>
            <person name="Hibbett D.S."/>
        </authorList>
    </citation>
    <scope>NUCLEOTIDE SEQUENCE [LARGE SCALE GENOMIC DNA]</scope>
    <source>
        <strain evidence="19 20">ATCC 64428</strain>
    </source>
</reference>
<evidence type="ECO:0000256" key="8">
    <source>
        <dbReference type="ARBA" id="ARBA00022729"/>
    </source>
</evidence>
<evidence type="ECO:0000256" key="10">
    <source>
        <dbReference type="ARBA" id="ARBA00023157"/>
    </source>
</evidence>
<dbReference type="InterPro" id="IPR018188">
    <property type="entry name" value="RNase_T2_His_AS_1"/>
</dbReference>
<dbReference type="EMBL" id="KN882150">
    <property type="protein sequence ID" value="KIY42947.1"/>
    <property type="molecule type" value="Genomic_DNA"/>
</dbReference>
<keyword evidence="11" id="KW-0325">Glycoprotein</keyword>
<comment type="similarity">
    <text evidence="3 16">Belongs to the RNase T2 family.</text>
</comment>
<dbReference type="CDD" id="cd01061">
    <property type="entry name" value="RNase_T2_euk"/>
    <property type="match status" value="1"/>
</dbReference>
<gene>
    <name evidence="19" type="ORF">FISHEDRAFT_54472</name>
</gene>
<dbReference type="GO" id="GO:0003723">
    <property type="term" value="F:RNA binding"/>
    <property type="evidence" value="ECO:0007669"/>
    <property type="project" value="InterPro"/>
</dbReference>
<evidence type="ECO:0000256" key="13">
    <source>
        <dbReference type="ARBA" id="ARBA00025494"/>
    </source>
</evidence>
<dbReference type="InterPro" id="IPR033130">
    <property type="entry name" value="RNase_T2_His_AS_2"/>
</dbReference>
<keyword evidence="5" id="KW-0963">Cytoplasm</keyword>
<keyword evidence="6" id="KW-0926">Vacuole</keyword>
<evidence type="ECO:0000256" key="1">
    <source>
        <dbReference type="ARBA" id="ARBA00004410"/>
    </source>
</evidence>
<keyword evidence="20" id="KW-1185">Reference proteome</keyword>
<dbReference type="GO" id="GO:0005576">
    <property type="term" value="C:extracellular region"/>
    <property type="evidence" value="ECO:0007669"/>
    <property type="project" value="TreeGrafter"/>
</dbReference>
<protein>
    <recommendedName>
        <fullName evidence="14">Ribonuclease T2-like</fullName>
        <ecNumber evidence="4">4.6.1.19</ecNumber>
    </recommendedName>
</protein>
<accession>A0A0D6ZYS3</accession>
<dbReference type="GO" id="GO:0005775">
    <property type="term" value="C:vacuolar lumen"/>
    <property type="evidence" value="ECO:0007669"/>
    <property type="project" value="UniProtKB-SubCell"/>
</dbReference>
<feature type="signal peptide" evidence="17">
    <location>
        <begin position="1"/>
        <end position="18"/>
    </location>
</feature>
<feature type="active site" evidence="15">
    <location>
        <position position="152"/>
    </location>
</feature>
<feature type="active site" evidence="15">
    <location>
        <position position="90"/>
    </location>
</feature>
<evidence type="ECO:0000256" key="17">
    <source>
        <dbReference type="SAM" id="SignalP"/>
    </source>
</evidence>
<evidence type="ECO:0000256" key="7">
    <source>
        <dbReference type="ARBA" id="ARBA00022722"/>
    </source>
</evidence>
<evidence type="ECO:0000256" key="12">
    <source>
        <dbReference type="ARBA" id="ARBA00023239"/>
    </source>
</evidence>
<evidence type="ECO:0000259" key="18">
    <source>
        <dbReference type="Pfam" id="PF25488"/>
    </source>
</evidence>
<dbReference type="PANTHER" id="PTHR11240:SF22">
    <property type="entry name" value="RIBONUCLEASE T2"/>
    <property type="match status" value="1"/>
</dbReference>
<evidence type="ECO:0000256" key="14">
    <source>
        <dbReference type="ARBA" id="ARBA00071169"/>
    </source>
</evidence>
<dbReference type="InterPro" id="IPR036430">
    <property type="entry name" value="RNase_T2-like_sf"/>
</dbReference>
<dbReference type="Pfam" id="PF25488">
    <property type="entry name" value="RNaseT2L_C"/>
    <property type="match status" value="1"/>
</dbReference>
<evidence type="ECO:0000256" key="6">
    <source>
        <dbReference type="ARBA" id="ARBA00022554"/>
    </source>
</evidence>
<evidence type="ECO:0000256" key="2">
    <source>
        <dbReference type="ARBA" id="ARBA00004496"/>
    </source>
</evidence>
<dbReference type="EC" id="4.6.1.19" evidence="4"/>
<evidence type="ECO:0000313" key="20">
    <source>
        <dbReference type="Proteomes" id="UP000054144"/>
    </source>
</evidence>
<keyword evidence="7" id="KW-0540">Nuclease</keyword>
<feature type="active site" evidence="15">
    <location>
        <position position="148"/>
    </location>
</feature>
<evidence type="ECO:0000256" key="11">
    <source>
        <dbReference type="ARBA" id="ARBA00023180"/>
    </source>
</evidence>
<evidence type="ECO:0000256" key="9">
    <source>
        <dbReference type="ARBA" id="ARBA00022801"/>
    </source>
</evidence>
<feature type="chain" id="PRO_5002316124" description="Ribonuclease T2-like" evidence="17">
    <location>
        <begin position="19"/>
        <end position="421"/>
    </location>
</feature>
<sequence length="421" mass="45008">MIATVCLLGFVGLSLTSALPSSNWFSSADPVPLFPRIDSTCPTTGLVESCENTTAVSDLCCFSYPGGMFLQVQFWDTDPVTGPSDSWTIHGLWPDNCDGTYQEDCDDSRDYDNITTLLEDQGATDTLDYMETYWVSDDESDEAFWEHEWATHGTCMNTLDPSCLPSGSATGAEAVAFFQSAVALFQTLPTYTWLENQGITPDESTTYTYEALTEALAAESGYTPALDCDGSTLYQISWYFHLEGSVIDGTWIPIDAYEVGTCPTSGIKYPPKVGATSTASLTVGLSRSFTSTGALPAKATINALVDGSAVGGLLSKGTWSTQTLATFSLSGDTDSLTMTSSEGNCGMSDRELTCGSSVTATSCALPNYDDFQVTSGDYLLLANDDKTAWCSSGTPSGETVYDVYTGSLRSVDYVLSINDKS</sequence>
<dbReference type="PROSITE" id="PS00530">
    <property type="entry name" value="RNASE_T2_1"/>
    <property type="match status" value="1"/>
</dbReference>
<keyword evidence="9" id="KW-0378">Hydrolase</keyword>
<dbReference type="Gene3D" id="3.90.730.10">
    <property type="entry name" value="Ribonuclease T2-like"/>
    <property type="match status" value="1"/>
</dbReference>
<dbReference type="SUPFAM" id="SSF55895">
    <property type="entry name" value="Ribonuclease Rh-like"/>
    <property type="match status" value="1"/>
</dbReference>